<keyword evidence="3 5" id="KW-1133">Transmembrane helix</keyword>
<evidence type="ECO:0000256" key="3">
    <source>
        <dbReference type="ARBA" id="ARBA00022989"/>
    </source>
</evidence>
<dbReference type="GO" id="GO:0016765">
    <property type="term" value="F:transferase activity, transferring alkyl or aryl (other than methyl) groups"/>
    <property type="evidence" value="ECO:0007669"/>
    <property type="project" value="InterPro"/>
</dbReference>
<dbReference type="Proteomes" id="UP000034119">
    <property type="component" value="Unassembled WGS sequence"/>
</dbReference>
<dbReference type="InterPro" id="IPR039653">
    <property type="entry name" value="Prenyltransferase"/>
</dbReference>
<keyword evidence="6" id="KW-0808">Transferase</keyword>
<feature type="transmembrane region" description="Helical" evidence="5">
    <location>
        <begin position="139"/>
        <end position="158"/>
    </location>
</feature>
<comment type="caution">
    <text evidence="6">The sequence shown here is derived from an EMBL/GenBank/DDBJ whole genome shotgun (WGS) entry which is preliminary data.</text>
</comment>
<dbReference type="InterPro" id="IPR000537">
    <property type="entry name" value="UbiA_prenyltransferase"/>
</dbReference>
<evidence type="ECO:0000256" key="5">
    <source>
        <dbReference type="SAM" id="Phobius"/>
    </source>
</evidence>
<dbReference type="GO" id="GO:0005886">
    <property type="term" value="C:plasma membrane"/>
    <property type="evidence" value="ECO:0007669"/>
    <property type="project" value="TreeGrafter"/>
</dbReference>
<dbReference type="STRING" id="1618342.UY40_C0004G0059"/>
<keyword evidence="4 5" id="KW-0472">Membrane</keyword>
<comment type="subcellular location">
    <subcellularLocation>
        <location evidence="1">Membrane</location>
        <topology evidence="1">Multi-pass membrane protein</topology>
    </subcellularLocation>
</comment>
<dbReference type="Gene3D" id="1.10.357.140">
    <property type="entry name" value="UbiA prenyltransferase"/>
    <property type="match status" value="1"/>
</dbReference>
<feature type="transmembrane region" description="Helical" evidence="5">
    <location>
        <begin position="208"/>
        <end position="232"/>
    </location>
</feature>
<dbReference type="GO" id="GO:0009247">
    <property type="term" value="P:glycolipid biosynthetic process"/>
    <property type="evidence" value="ECO:0007669"/>
    <property type="project" value="TreeGrafter"/>
</dbReference>
<sequence>MEALKLLKNILISARPKQWIKNSVVFAPAFLGGEILNLGALPKLVEAFVVFSLLSSCAYLINDVRDREKDRRHPTKKKRPIASGNLSPLVAVLTAVLVGAATLFYTGANFNQYFLAGTVTFLLLQLSYTFLIRDIIIMDALWVAAAFVVRVYSGAFVLPTPLSAWAVLSVIGLSLLLAFGKRRSERTLLYKLHKKLSTRQTLRQYPDALLDSMISMSASYSALSYSIFAFQTSPQGGLSFSFLPATLASPKWIMLTIPVVFYGLARYLFVIYEKKEGESPEKVLLTDLPLLLTISLWLAALFAIIYVI</sequence>
<dbReference type="GO" id="GO:0016757">
    <property type="term" value="F:glycosyltransferase activity"/>
    <property type="evidence" value="ECO:0007669"/>
    <property type="project" value="UniProtKB-KW"/>
</dbReference>
<evidence type="ECO:0000256" key="1">
    <source>
        <dbReference type="ARBA" id="ARBA00004141"/>
    </source>
</evidence>
<feature type="transmembrane region" description="Helical" evidence="5">
    <location>
        <begin position="86"/>
        <end position="107"/>
    </location>
</feature>
<feature type="transmembrane region" description="Helical" evidence="5">
    <location>
        <begin position="284"/>
        <end position="307"/>
    </location>
</feature>
<dbReference type="InterPro" id="IPR044878">
    <property type="entry name" value="UbiA_sf"/>
</dbReference>
<dbReference type="CDD" id="cd13963">
    <property type="entry name" value="PT_UbiA_2"/>
    <property type="match status" value="1"/>
</dbReference>
<dbReference type="EMBL" id="LCPW01000004">
    <property type="protein sequence ID" value="KKW06075.1"/>
    <property type="molecule type" value="Genomic_DNA"/>
</dbReference>
<keyword evidence="6" id="KW-0328">Glycosyltransferase</keyword>
<evidence type="ECO:0000256" key="4">
    <source>
        <dbReference type="ARBA" id="ARBA00023136"/>
    </source>
</evidence>
<organism evidence="6 7">
    <name type="scientific">candidate division CPR1 bacterium GW2011_GWC1_49_13</name>
    <dbReference type="NCBI Taxonomy" id="1618342"/>
    <lineage>
        <taxon>Bacteria</taxon>
        <taxon>candidate division CPR1</taxon>
    </lineage>
</organism>
<feature type="transmembrane region" description="Helical" evidence="5">
    <location>
        <begin position="47"/>
        <end position="65"/>
    </location>
</feature>
<feature type="transmembrane region" description="Helical" evidence="5">
    <location>
        <begin position="252"/>
        <end position="272"/>
    </location>
</feature>
<feature type="transmembrane region" description="Helical" evidence="5">
    <location>
        <begin position="164"/>
        <end position="180"/>
    </location>
</feature>
<dbReference type="PANTHER" id="PTHR11048">
    <property type="entry name" value="PRENYLTRANSFERASES"/>
    <property type="match status" value="1"/>
</dbReference>
<evidence type="ECO:0000313" key="6">
    <source>
        <dbReference type="EMBL" id="KKW06075.1"/>
    </source>
</evidence>
<dbReference type="AlphaFoldDB" id="A0A0G1VIM3"/>
<proteinExistence type="predicted"/>
<gene>
    <name evidence="6" type="ORF">UY40_C0004G0059</name>
</gene>
<dbReference type="PANTHER" id="PTHR11048:SF5">
    <property type="entry name" value="DECAPRENYL-PHOSPHATE PHOSPHORIBOSYLTRANSFERASE"/>
    <property type="match status" value="1"/>
</dbReference>
<evidence type="ECO:0000256" key="2">
    <source>
        <dbReference type="ARBA" id="ARBA00022692"/>
    </source>
</evidence>
<name>A0A0G1VIM3_9BACT</name>
<evidence type="ECO:0000313" key="7">
    <source>
        <dbReference type="Proteomes" id="UP000034119"/>
    </source>
</evidence>
<protein>
    <submittedName>
        <fullName evidence="6">Phosphoribose diphosphate:decaprenyl-phosphate phosphoribosyltransferase</fullName>
    </submittedName>
</protein>
<feature type="transmembrane region" description="Helical" evidence="5">
    <location>
        <begin position="113"/>
        <end position="132"/>
    </location>
</feature>
<reference evidence="6 7" key="1">
    <citation type="journal article" date="2015" name="Nature">
        <title>rRNA introns, odd ribosomes, and small enigmatic genomes across a large radiation of phyla.</title>
        <authorList>
            <person name="Brown C.T."/>
            <person name="Hug L.A."/>
            <person name="Thomas B.C."/>
            <person name="Sharon I."/>
            <person name="Castelle C.J."/>
            <person name="Singh A."/>
            <person name="Wilkins M.J."/>
            <person name="Williams K.H."/>
            <person name="Banfield J.F."/>
        </authorList>
    </citation>
    <scope>NUCLEOTIDE SEQUENCE [LARGE SCALE GENOMIC DNA]</scope>
</reference>
<dbReference type="Pfam" id="PF01040">
    <property type="entry name" value="UbiA"/>
    <property type="match status" value="1"/>
</dbReference>
<keyword evidence="2 5" id="KW-0812">Transmembrane</keyword>
<accession>A0A0G1VIM3</accession>